<reference evidence="3 4" key="1">
    <citation type="submission" date="2014-01" db="EMBL/GenBank/DDBJ databases">
        <title>Genome sequencing of Thermotog hypogea.</title>
        <authorList>
            <person name="Zhang X."/>
            <person name="Alvare G."/>
            <person name="Fristensky B."/>
            <person name="Chen L."/>
            <person name="Suen T."/>
            <person name="Chen Q."/>
            <person name="Ma K."/>
        </authorList>
    </citation>
    <scope>NUCLEOTIDE SEQUENCE [LARGE SCALE GENOMIC DNA]</scope>
    <source>
        <strain evidence="3 4">DSM 11164</strain>
    </source>
</reference>
<dbReference type="AlphaFoldDB" id="A0A0X1KTG1"/>
<dbReference type="EMBL" id="CP007141">
    <property type="protein sequence ID" value="AJC74511.1"/>
    <property type="molecule type" value="Genomic_DNA"/>
</dbReference>
<dbReference type="Proteomes" id="UP000077469">
    <property type="component" value="Chromosome"/>
</dbReference>
<keyword evidence="1 2" id="KW-1003">Cell membrane</keyword>
<dbReference type="RefSeq" id="WP_031502716.1">
    <property type="nucleotide sequence ID" value="NC_022795.1"/>
</dbReference>
<sequence>MRRFVMNCIRFYQKYISPMKPPTCRFTPTCSTYALQAVERFGVFKGLLLAIWRVLRCNPLNPGGEDPVPEKFTLRRRST</sequence>
<proteinExistence type="inferred from homology"/>
<dbReference type="GO" id="GO:0005886">
    <property type="term" value="C:plasma membrane"/>
    <property type="evidence" value="ECO:0007669"/>
    <property type="project" value="UniProtKB-SubCell"/>
</dbReference>
<evidence type="ECO:0000256" key="1">
    <source>
        <dbReference type="ARBA" id="ARBA00022475"/>
    </source>
</evidence>
<dbReference type="PANTHER" id="PTHR33383">
    <property type="entry name" value="MEMBRANE PROTEIN INSERTION EFFICIENCY FACTOR-RELATED"/>
    <property type="match status" value="1"/>
</dbReference>
<keyword evidence="2" id="KW-0472">Membrane</keyword>
<keyword evidence="4" id="KW-1185">Reference proteome</keyword>
<dbReference type="PaxDb" id="1123384-AJ81_10355"/>
<dbReference type="HAMAP" id="MF_00386">
    <property type="entry name" value="UPF0161_YidD"/>
    <property type="match status" value="1"/>
</dbReference>
<gene>
    <name evidence="3" type="ORF">AJ81_10355</name>
</gene>
<organism evidence="3 4">
    <name type="scientific">Pseudothermotoga hypogea DSM 11164 = NBRC 106472</name>
    <dbReference type="NCBI Taxonomy" id="1123384"/>
    <lineage>
        <taxon>Bacteria</taxon>
        <taxon>Thermotogati</taxon>
        <taxon>Thermotogota</taxon>
        <taxon>Thermotogae</taxon>
        <taxon>Thermotogales</taxon>
        <taxon>Thermotogaceae</taxon>
        <taxon>Pseudothermotoga</taxon>
    </lineage>
</organism>
<comment type="subcellular location">
    <subcellularLocation>
        <location evidence="2">Cell membrane</location>
        <topology evidence="2">Peripheral membrane protein</topology>
        <orientation evidence="2">Cytoplasmic side</orientation>
    </subcellularLocation>
</comment>
<accession>A0A0X1KTG1</accession>
<evidence type="ECO:0000256" key="2">
    <source>
        <dbReference type="HAMAP-Rule" id="MF_00386"/>
    </source>
</evidence>
<dbReference type="NCBIfam" id="TIGR00278">
    <property type="entry name" value="membrane protein insertion efficiency factor YidD"/>
    <property type="match status" value="1"/>
</dbReference>
<dbReference type="OrthoDB" id="9801753at2"/>
<dbReference type="KEGG" id="phy:AJ81_10355"/>
<dbReference type="SMART" id="SM01234">
    <property type="entry name" value="Haemolytic"/>
    <property type="match status" value="1"/>
</dbReference>
<dbReference type="PATRIC" id="fig|1123384.7.peg.2078"/>
<dbReference type="Pfam" id="PF01809">
    <property type="entry name" value="YidD"/>
    <property type="match status" value="1"/>
</dbReference>
<protein>
    <recommendedName>
        <fullName evidence="2">Putative membrane protein insertion efficiency factor</fullName>
    </recommendedName>
</protein>
<comment type="similarity">
    <text evidence="2">Belongs to the UPF0161 family.</text>
</comment>
<evidence type="ECO:0000313" key="4">
    <source>
        <dbReference type="Proteomes" id="UP000077469"/>
    </source>
</evidence>
<dbReference type="STRING" id="1123384.AJ81_10355"/>
<comment type="function">
    <text evidence="2">Could be involved in insertion of integral membrane proteins into the membrane.</text>
</comment>
<dbReference type="PANTHER" id="PTHR33383:SF1">
    <property type="entry name" value="MEMBRANE PROTEIN INSERTION EFFICIENCY FACTOR-RELATED"/>
    <property type="match status" value="1"/>
</dbReference>
<evidence type="ECO:0000313" key="3">
    <source>
        <dbReference type="EMBL" id="AJC74511.1"/>
    </source>
</evidence>
<name>A0A0X1KTG1_9THEM</name>
<dbReference type="InterPro" id="IPR002696">
    <property type="entry name" value="Membr_insert_effic_factor_YidD"/>
</dbReference>